<dbReference type="PROSITE" id="PS51371">
    <property type="entry name" value="CBS"/>
    <property type="match status" value="2"/>
</dbReference>
<organism evidence="5 6">
    <name type="scientific">Methanocella arvoryzae (strain DSM 22066 / NBRC 105507 / MRE50)</name>
    <dbReference type="NCBI Taxonomy" id="351160"/>
    <lineage>
        <taxon>Archaea</taxon>
        <taxon>Methanobacteriati</taxon>
        <taxon>Methanobacteriota</taxon>
        <taxon>Stenosarchaea group</taxon>
        <taxon>Methanomicrobia</taxon>
        <taxon>Methanocellales</taxon>
        <taxon>Methanocellaceae</taxon>
        <taxon>Methanocella</taxon>
    </lineage>
</organism>
<keyword evidence="2" id="KW-0028">Amino-acid biosynthesis</keyword>
<dbReference type="Proteomes" id="UP000000663">
    <property type="component" value="Chromosome"/>
</dbReference>
<evidence type="ECO:0000313" key="5">
    <source>
        <dbReference type="EMBL" id="CAJ36555.1"/>
    </source>
</evidence>
<name>Q0W4Y8_METAR</name>
<dbReference type="InterPro" id="IPR051257">
    <property type="entry name" value="Diverse_CBS-Domain"/>
</dbReference>
<keyword evidence="1 3" id="KW-0129">CBS domain</keyword>
<evidence type="ECO:0000256" key="3">
    <source>
        <dbReference type="PROSITE-ProRule" id="PRU00703"/>
    </source>
</evidence>
<dbReference type="RefSeq" id="WP_012035989.1">
    <property type="nucleotide sequence ID" value="NC_009464.1"/>
</dbReference>
<dbReference type="Pfam" id="PF00571">
    <property type="entry name" value="CBS"/>
    <property type="match status" value="2"/>
</dbReference>
<dbReference type="PANTHER" id="PTHR43080:SF2">
    <property type="entry name" value="CBS DOMAIN-CONTAINING PROTEIN"/>
    <property type="match status" value="1"/>
</dbReference>
<dbReference type="InterPro" id="IPR046342">
    <property type="entry name" value="CBS_dom_sf"/>
</dbReference>
<dbReference type="InterPro" id="IPR000644">
    <property type="entry name" value="CBS_dom"/>
</dbReference>
<dbReference type="Gene3D" id="3.10.580.10">
    <property type="entry name" value="CBS-domain"/>
    <property type="match status" value="1"/>
</dbReference>
<dbReference type="GeneID" id="5142909"/>
<proteinExistence type="predicted"/>
<evidence type="ECO:0000259" key="4">
    <source>
        <dbReference type="PROSITE" id="PS51371"/>
    </source>
</evidence>
<dbReference type="PANTHER" id="PTHR43080">
    <property type="entry name" value="CBS DOMAIN-CONTAINING PROTEIN CBSX3, MITOCHONDRIAL"/>
    <property type="match status" value="1"/>
</dbReference>
<dbReference type="OrthoDB" id="9280at2157"/>
<evidence type="ECO:0000313" key="6">
    <source>
        <dbReference type="Proteomes" id="UP000000663"/>
    </source>
</evidence>
<feature type="domain" description="CBS" evidence="4">
    <location>
        <begin position="72"/>
        <end position="128"/>
    </location>
</feature>
<dbReference type="GO" id="GO:0009086">
    <property type="term" value="P:methionine biosynthetic process"/>
    <property type="evidence" value="ECO:0007669"/>
    <property type="project" value="UniProtKB-KW"/>
</dbReference>
<dbReference type="STRING" id="351160.RCIX1257"/>
<gene>
    <name evidence="5" type="ORF">RCIX1257</name>
</gene>
<keyword evidence="6" id="KW-1185">Reference proteome</keyword>
<dbReference type="KEGG" id="rci:RCIX1257"/>
<dbReference type="SMART" id="SM00116">
    <property type="entry name" value="CBS"/>
    <property type="match status" value="2"/>
</dbReference>
<accession>Q0W4Y8</accession>
<dbReference type="SUPFAM" id="SSF54631">
    <property type="entry name" value="CBS-domain pair"/>
    <property type="match status" value="1"/>
</dbReference>
<feature type="domain" description="CBS" evidence="4">
    <location>
        <begin position="7"/>
        <end position="63"/>
    </location>
</feature>
<protein>
    <recommendedName>
        <fullName evidence="4">CBS domain-containing protein</fullName>
    </recommendedName>
</protein>
<reference evidence="5 6" key="1">
    <citation type="journal article" date="2006" name="Science">
        <title>Genome of rice cluster I archaea -- the key methane producers in the rice rhizosphere.</title>
        <authorList>
            <person name="Erkel C."/>
            <person name="Kube M."/>
            <person name="Reinhardt R."/>
            <person name="Liesack W."/>
        </authorList>
    </citation>
    <scope>NUCLEOTIDE SEQUENCE [LARGE SCALE GENOMIC DNA]</scope>
    <source>
        <strain evidence="6">DSM 22066 / NBRC 105507 / MRE50</strain>
    </source>
</reference>
<dbReference type="EMBL" id="AM114193">
    <property type="protein sequence ID" value="CAJ36555.1"/>
    <property type="molecule type" value="Genomic_DNA"/>
</dbReference>
<dbReference type="CDD" id="cd04622">
    <property type="entry name" value="CBS_pair_HRP1_like"/>
    <property type="match status" value="1"/>
</dbReference>
<keyword evidence="2" id="KW-0486">Methionine biosynthesis</keyword>
<evidence type="ECO:0000256" key="2">
    <source>
        <dbReference type="ARBA" id="ARBA00023167"/>
    </source>
</evidence>
<evidence type="ECO:0000256" key="1">
    <source>
        <dbReference type="ARBA" id="ARBA00023122"/>
    </source>
</evidence>
<dbReference type="AlphaFoldDB" id="Q0W4Y8"/>
<sequence length="138" mass="14994">MKIKDVMTSEIACVDTKSTAADAAAKMKNQNTGTVIVVDGDSVKGIVTDRQIAIKAVAEKKDPKNTPVSDIMTKDIVGCRENDDIFDALKTMGENKVRRLPVVNDNSQLVGIVSISDIAREMRSGMDSMFDEITKSSR</sequence>
<dbReference type="eggNOG" id="arCOG00606">
    <property type="taxonomic scope" value="Archaea"/>
</dbReference>